<protein>
    <submittedName>
        <fullName evidence="2">Uncharacterized protein</fullName>
    </submittedName>
</protein>
<organism evidence="2 3">
    <name type="scientific">Streptosporangium album</name>
    <dbReference type="NCBI Taxonomy" id="47479"/>
    <lineage>
        <taxon>Bacteria</taxon>
        <taxon>Bacillati</taxon>
        <taxon>Actinomycetota</taxon>
        <taxon>Actinomycetes</taxon>
        <taxon>Streptosporangiales</taxon>
        <taxon>Streptosporangiaceae</taxon>
        <taxon>Streptosporangium</taxon>
    </lineage>
</organism>
<evidence type="ECO:0000313" key="2">
    <source>
        <dbReference type="EMBL" id="MBB4936718.1"/>
    </source>
</evidence>
<feature type="compositionally biased region" description="Polar residues" evidence="1">
    <location>
        <begin position="13"/>
        <end position="26"/>
    </location>
</feature>
<evidence type="ECO:0000313" key="3">
    <source>
        <dbReference type="Proteomes" id="UP000534286"/>
    </source>
</evidence>
<reference evidence="2 3" key="1">
    <citation type="submission" date="2020-08" db="EMBL/GenBank/DDBJ databases">
        <title>Sequencing the genomes of 1000 actinobacteria strains.</title>
        <authorList>
            <person name="Klenk H.-P."/>
        </authorList>
    </citation>
    <scope>NUCLEOTIDE SEQUENCE [LARGE SCALE GENOMIC DNA]</scope>
    <source>
        <strain evidence="2 3">DSM 43023</strain>
    </source>
</reference>
<dbReference type="EMBL" id="JACHJU010000001">
    <property type="protein sequence ID" value="MBB4936718.1"/>
    <property type="molecule type" value="Genomic_DNA"/>
</dbReference>
<sequence>MLLGPVVSDEQHPSLQELDNSSSSLQEPVGDLMDKCSRHAIGGHDIPSAIKTPDHR</sequence>
<proteinExistence type="predicted"/>
<gene>
    <name evidence="2" type="ORF">FHR32_001023</name>
</gene>
<dbReference type="AlphaFoldDB" id="A0A7W7W7D7"/>
<dbReference type="RefSeq" id="WP_184753219.1">
    <property type="nucleotide sequence ID" value="NZ_BAABEK010000052.1"/>
</dbReference>
<name>A0A7W7W7D7_9ACTN</name>
<keyword evidence="3" id="KW-1185">Reference proteome</keyword>
<comment type="caution">
    <text evidence="2">The sequence shown here is derived from an EMBL/GenBank/DDBJ whole genome shotgun (WGS) entry which is preliminary data.</text>
</comment>
<accession>A0A7W7W7D7</accession>
<dbReference type="Proteomes" id="UP000534286">
    <property type="component" value="Unassembled WGS sequence"/>
</dbReference>
<feature type="region of interest" description="Disordered" evidence="1">
    <location>
        <begin position="1"/>
        <end position="30"/>
    </location>
</feature>
<evidence type="ECO:0000256" key="1">
    <source>
        <dbReference type="SAM" id="MobiDB-lite"/>
    </source>
</evidence>